<evidence type="ECO:0000256" key="2">
    <source>
        <dbReference type="ARBA" id="ARBA00012587"/>
    </source>
</evidence>
<dbReference type="PIRSF" id="PIRSF019422">
    <property type="entry name" value="MltA"/>
    <property type="match status" value="1"/>
</dbReference>
<sequence>MGEPNIGSGKIVHEQHPLLKVPQKRGAGTAALAAAVLALGLLAGCAAPLPAPSAPVRDVAGDLVPENDEQAAVLAGKLDRAGQRLHSWKELAPALRASRAHIAGREPGQVAVAHGDVAVTWGDVAKTLDCLEALLPRLDAEPGLLAERFRWVKLKDGAAFSGYYEPVVKASRTRKPGYTAPLYRVPPDLRELNLGSFKSELIGQRVVYRMEKGKPVPYYTRAEIDGLDGRPGVLRGKGLELAWLSDPVDAFFLQVQGSGRLRFEDGKEMPVRFAGSNGKPYLSIGRYLADQGEIPTGQVSMQSIRQWLREHPELRDDLLRRNQRYIFFRKGPETSSGSITSGPVGSMGSPLSSMVSLAVDRTTFPLGSVLAFNVNIPDPSSPVEEGPVSTTPLFGIGLAQDTGEAIKGRRVDLFCGKGARAAYIAGHLNGPGEIWMLLAK</sequence>
<dbReference type="CDD" id="cd14668">
    <property type="entry name" value="mlta_B"/>
    <property type="match status" value="1"/>
</dbReference>
<reference evidence="7 8" key="1">
    <citation type="submission" date="2010-10" db="EMBL/GenBank/DDBJ databases">
        <authorList>
            <consortium name="The Broad Institute Genome Sequencing Platform"/>
            <person name="Ward D."/>
            <person name="Earl A."/>
            <person name="Feldgarden M."/>
            <person name="Young S.K."/>
            <person name="Gargeya S."/>
            <person name="Zeng Q."/>
            <person name="Alvarado L."/>
            <person name="Berlin A."/>
            <person name="Bochicchio J."/>
            <person name="Chapman S.B."/>
            <person name="Chen Z."/>
            <person name="Freedman E."/>
            <person name="Gellesch M."/>
            <person name="Goldberg J."/>
            <person name="Griggs A."/>
            <person name="Gujja S."/>
            <person name="Heilman E."/>
            <person name="Heiman D."/>
            <person name="Howarth C."/>
            <person name="Mehta T."/>
            <person name="Neiman D."/>
            <person name="Pearson M."/>
            <person name="Roberts A."/>
            <person name="Saif S."/>
            <person name="Shea T."/>
            <person name="Shenoy N."/>
            <person name="Sisk P."/>
            <person name="Stolte C."/>
            <person name="Sykes S."/>
            <person name="White J."/>
            <person name="Yandava C."/>
            <person name="Allen-Vercoe E."/>
            <person name="Sibley C."/>
            <person name="Ambrose C.E."/>
            <person name="Strauss J."/>
            <person name="Daigneault M."/>
            <person name="Haas B."/>
            <person name="Nusbaum C."/>
            <person name="Birren B."/>
        </authorList>
    </citation>
    <scope>NUCLEOTIDE SEQUENCE [LARGE SCALE GENOMIC DNA]</scope>
    <source>
        <strain evidence="7 8">3_1_6</strain>
    </source>
</reference>
<organism evidence="7 8">
    <name type="scientific">Bilophila wadsworthia (strain 3_1_6)</name>
    <dbReference type="NCBI Taxonomy" id="563192"/>
    <lineage>
        <taxon>Bacteria</taxon>
        <taxon>Pseudomonadati</taxon>
        <taxon>Thermodesulfobacteriota</taxon>
        <taxon>Desulfovibrionia</taxon>
        <taxon>Desulfovibrionales</taxon>
        <taxon>Desulfovibrionaceae</taxon>
        <taxon>Bilophila</taxon>
    </lineage>
</organism>
<dbReference type="GO" id="GO:0008933">
    <property type="term" value="F:peptidoglycan lytic transglycosylase activity"/>
    <property type="evidence" value="ECO:0007669"/>
    <property type="project" value="TreeGrafter"/>
</dbReference>
<dbReference type="SMART" id="SM00925">
    <property type="entry name" value="MltA"/>
    <property type="match status" value="1"/>
</dbReference>
<keyword evidence="4" id="KW-0961">Cell wall biogenesis/degradation</keyword>
<dbReference type="Gene3D" id="2.40.240.50">
    <property type="entry name" value="Barwin-like endoglucanases"/>
    <property type="match status" value="1"/>
</dbReference>
<dbReference type="GO" id="GO:0004553">
    <property type="term" value="F:hydrolase activity, hydrolyzing O-glycosyl compounds"/>
    <property type="evidence" value="ECO:0007669"/>
    <property type="project" value="InterPro"/>
</dbReference>
<dbReference type="AlphaFoldDB" id="E5Y7T1"/>
<dbReference type="Gene3D" id="2.40.40.10">
    <property type="entry name" value="RlpA-like domain"/>
    <property type="match status" value="1"/>
</dbReference>
<gene>
    <name evidence="7" type="ORF">HMPREF0179_02246</name>
</gene>
<reference evidence="7 8" key="2">
    <citation type="submission" date="2013-04" db="EMBL/GenBank/DDBJ databases">
        <title>The Genome Sequence of Bilophila wadsworthia 3_1_6.</title>
        <authorList>
            <consortium name="The Broad Institute Genomics Platform"/>
            <person name="Earl A."/>
            <person name="Ward D."/>
            <person name="Feldgarden M."/>
            <person name="Gevers D."/>
            <person name="Sibley C."/>
            <person name="Strauss J."/>
            <person name="Allen-Vercoe E."/>
            <person name="Walker B."/>
            <person name="Young S."/>
            <person name="Zeng Q."/>
            <person name="Gargeya S."/>
            <person name="Fitzgerald M."/>
            <person name="Haas B."/>
            <person name="Abouelleil A."/>
            <person name="Allen A.W."/>
            <person name="Alvarado L."/>
            <person name="Arachchi H.M."/>
            <person name="Berlin A.M."/>
            <person name="Chapman S.B."/>
            <person name="Gainer-Dewar J."/>
            <person name="Goldberg J."/>
            <person name="Griggs A."/>
            <person name="Gujja S."/>
            <person name="Hansen M."/>
            <person name="Howarth C."/>
            <person name="Imamovic A."/>
            <person name="Ireland A."/>
            <person name="Larimer J."/>
            <person name="McCowan C."/>
            <person name="Murphy C."/>
            <person name="Pearson M."/>
            <person name="Poon T.W."/>
            <person name="Priest M."/>
            <person name="Roberts A."/>
            <person name="Saif S."/>
            <person name="Shea T."/>
            <person name="Sisk P."/>
            <person name="Sykes S."/>
            <person name="Wortman J."/>
            <person name="Nusbaum C."/>
            <person name="Birren B."/>
        </authorList>
    </citation>
    <scope>NUCLEOTIDE SEQUENCE [LARGE SCALE GENOMIC DNA]</scope>
    <source>
        <strain evidence="7 8">3_1_6</strain>
    </source>
</reference>
<dbReference type="PANTHER" id="PTHR30124:SF0">
    <property type="entry name" value="MEMBRANE-BOUND LYTIC MUREIN TRANSGLYCOSYLASE A"/>
    <property type="match status" value="1"/>
</dbReference>
<keyword evidence="3" id="KW-0456">Lyase</keyword>
<proteinExistence type="predicted"/>
<name>E5Y7T1_BILW3</name>
<evidence type="ECO:0000256" key="3">
    <source>
        <dbReference type="ARBA" id="ARBA00023239"/>
    </source>
</evidence>
<dbReference type="InterPro" id="IPR036908">
    <property type="entry name" value="RlpA-like_sf"/>
</dbReference>
<dbReference type="GO" id="GO:0009253">
    <property type="term" value="P:peptidoglycan catabolic process"/>
    <property type="evidence" value="ECO:0007669"/>
    <property type="project" value="TreeGrafter"/>
</dbReference>
<feature type="domain" description="Lytic transglycosylase MltA" evidence="6">
    <location>
        <begin position="167"/>
        <end position="329"/>
    </location>
</feature>
<dbReference type="GO" id="GO:0071555">
    <property type="term" value="P:cell wall organization"/>
    <property type="evidence" value="ECO:0007669"/>
    <property type="project" value="UniProtKB-KW"/>
</dbReference>
<dbReference type="SUPFAM" id="SSF50685">
    <property type="entry name" value="Barwin-like endoglucanases"/>
    <property type="match status" value="1"/>
</dbReference>
<evidence type="ECO:0000256" key="5">
    <source>
        <dbReference type="ARBA" id="ARBA00030918"/>
    </source>
</evidence>
<dbReference type="InterPro" id="IPR005300">
    <property type="entry name" value="MltA_B"/>
</dbReference>
<dbReference type="InterPro" id="IPR010611">
    <property type="entry name" value="3D_dom"/>
</dbReference>
<dbReference type="GO" id="GO:0009254">
    <property type="term" value="P:peptidoglycan turnover"/>
    <property type="evidence" value="ECO:0007669"/>
    <property type="project" value="InterPro"/>
</dbReference>
<keyword evidence="8" id="KW-1185">Reference proteome</keyword>
<dbReference type="InterPro" id="IPR026044">
    <property type="entry name" value="MltA"/>
</dbReference>
<evidence type="ECO:0000259" key="6">
    <source>
        <dbReference type="SMART" id="SM00925"/>
    </source>
</evidence>
<dbReference type="Pfam" id="PF03562">
    <property type="entry name" value="MltA"/>
    <property type="match status" value="1"/>
</dbReference>
<comment type="caution">
    <text evidence="7">The sequence shown here is derived from an EMBL/GenBank/DDBJ whole genome shotgun (WGS) entry which is preliminary data.</text>
</comment>
<dbReference type="STRING" id="563192.HMPREF0179_02246"/>
<dbReference type="GO" id="GO:0019867">
    <property type="term" value="C:outer membrane"/>
    <property type="evidence" value="ECO:0007669"/>
    <property type="project" value="InterPro"/>
</dbReference>
<evidence type="ECO:0000256" key="4">
    <source>
        <dbReference type="ARBA" id="ARBA00023316"/>
    </source>
</evidence>
<comment type="catalytic activity">
    <reaction evidence="1">
        <text>Exolytic cleavage of the (1-&gt;4)-beta-glycosidic linkage between N-acetylmuramic acid (MurNAc) and N-acetylglucosamine (GlcNAc) residues in peptidoglycan, from either the reducing or the non-reducing ends of the peptidoglycan chains, with concomitant formation of a 1,6-anhydrobond in the MurNAc residue.</text>
        <dbReference type="EC" id="4.2.2.n1"/>
    </reaction>
</comment>
<dbReference type="CDD" id="cd14485">
    <property type="entry name" value="mltA_like_LT_A"/>
    <property type="match status" value="1"/>
</dbReference>
<dbReference type="Pfam" id="PF06725">
    <property type="entry name" value="3D"/>
    <property type="match status" value="1"/>
</dbReference>
<dbReference type="EC" id="4.2.2.n1" evidence="2"/>
<dbReference type="eggNOG" id="COG2821">
    <property type="taxonomic scope" value="Bacteria"/>
</dbReference>
<dbReference type="PANTHER" id="PTHR30124">
    <property type="entry name" value="MEMBRANE-BOUND LYTIC MUREIN TRANSGLYCOSYLASE A"/>
    <property type="match status" value="1"/>
</dbReference>
<accession>E5Y7T1</accession>
<evidence type="ECO:0000313" key="7">
    <source>
        <dbReference type="EMBL" id="EFV43947.2"/>
    </source>
</evidence>
<protein>
    <recommendedName>
        <fullName evidence="2">peptidoglycan lytic exotransglycosylase</fullName>
        <ecNumber evidence="2">4.2.2.n1</ecNumber>
    </recommendedName>
    <alternativeName>
        <fullName evidence="5">Murein hydrolase A</fullName>
    </alternativeName>
</protein>
<dbReference type="EMBL" id="ADCP02000001">
    <property type="protein sequence ID" value="EFV43947.2"/>
    <property type="molecule type" value="Genomic_DNA"/>
</dbReference>
<dbReference type="HOGENOM" id="CLU_037751_1_1_7"/>
<evidence type="ECO:0000256" key="1">
    <source>
        <dbReference type="ARBA" id="ARBA00001420"/>
    </source>
</evidence>
<evidence type="ECO:0000313" key="8">
    <source>
        <dbReference type="Proteomes" id="UP000006034"/>
    </source>
</evidence>
<dbReference type="Proteomes" id="UP000006034">
    <property type="component" value="Unassembled WGS sequence"/>
</dbReference>